<name>A0A5J5AAQ7_9ASTE</name>
<organism evidence="2 3">
    <name type="scientific">Nyssa sinensis</name>
    <dbReference type="NCBI Taxonomy" id="561372"/>
    <lineage>
        <taxon>Eukaryota</taxon>
        <taxon>Viridiplantae</taxon>
        <taxon>Streptophyta</taxon>
        <taxon>Embryophyta</taxon>
        <taxon>Tracheophyta</taxon>
        <taxon>Spermatophyta</taxon>
        <taxon>Magnoliopsida</taxon>
        <taxon>eudicotyledons</taxon>
        <taxon>Gunneridae</taxon>
        <taxon>Pentapetalae</taxon>
        <taxon>asterids</taxon>
        <taxon>Cornales</taxon>
        <taxon>Nyssaceae</taxon>
        <taxon>Nyssa</taxon>
    </lineage>
</organism>
<dbReference type="InterPro" id="IPR006816">
    <property type="entry name" value="ELMO_dom"/>
</dbReference>
<dbReference type="EMBL" id="CM018046">
    <property type="protein sequence ID" value="KAA8526411.1"/>
    <property type="molecule type" value="Genomic_DNA"/>
</dbReference>
<sequence>MRLRRRQCIPSCSSLRRVDEDEIYWRQKKDSEELAWSHNSSHVISQLAQCFTNAMVGPRSWIGGIFSRSGNKRSGSDKFIDYSLSPLQERRLKRLQDRLQVPFDETRPDHQEALRALWRAAFPDVALKGLISEQWKDMGWQGPNPSTDFRGCGFISLENLLFFARTYPASFHRLLFKQGGKRATWEYPFAVAGINVSFMLIQMLDLCSAKPRCLPGVNFVKLLGEDEEAFDVLYCVAFEMMDAQWLAMQASYMEFNEVLQVTRTQLERELSLEDIHQIHDLPAYNLLYQ</sequence>
<reference evidence="2 3" key="1">
    <citation type="submission" date="2019-09" db="EMBL/GenBank/DDBJ databases">
        <title>A chromosome-level genome assembly of the Chinese tupelo Nyssa sinensis.</title>
        <authorList>
            <person name="Yang X."/>
            <person name="Kang M."/>
            <person name="Yang Y."/>
            <person name="Xiong H."/>
            <person name="Wang M."/>
            <person name="Zhang Z."/>
            <person name="Wang Z."/>
            <person name="Wu H."/>
            <person name="Ma T."/>
            <person name="Liu J."/>
            <person name="Xi Z."/>
        </authorList>
    </citation>
    <scope>NUCLEOTIDE SEQUENCE [LARGE SCALE GENOMIC DNA]</scope>
    <source>
        <strain evidence="2">J267</strain>
        <tissue evidence="2">Leaf</tissue>
    </source>
</reference>
<gene>
    <name evidence="2" type="ORF">F0562_008386</name>
</gene>
<dbReference type="InterPro" id="IPR050868">
    <property type="entry name" value="ELMO_domain-containing"/>
</dbReference>
<dbReference type="Pfam" id="PF04727">
    <property type="entry name" value="ELMO_CED12"/>
    <property type="match status" value="1"/>
</dbReference>
<proteinExistence type="predicted"/>
<feature type="domain" description="ELMO" evidence="1">
    <location>
        <begin position="109"/>
        <end position="270"/>
    </location>
</feature>
<dbReference type="PANTHER" id="PTHR12771:SF3">
    <property type="entry name" value="ELMO_CED-12 FAMILY PROTEIN"/>
    <property type="match status" value="1"/>
</dbReference>
<evidence type="ECO:0000313" key="2">
    <source>
        <dbReference type="EMBL" id="KAA8526411.1"/>
    </source>
</evidence>
<dbReference type="AlphaFoldDB" id="A0A5J5AAQ7"/>
<accession>A0A5J5AAQ7</accession>
<keyword evidence="3" id="KW-1185">Reference proteome</keyword>
<protein>
    <recommendedName>
        <fullName evidence="1">ELMO domain-containing protein</fullName>
    </recommendedName>
</protein>
<evidence type="ECO:0000313" key="3">
    <source>
        <dbReference type="Proteomes" id="UP000325577"/>
    </source>
</evidence>
<dbReference type="Proteomes" id="UP000325577">
    <property type="component" value="Linkage Group LG3"/>
</dbReference>
<dbReference type="PROSITE" id="PS51335">
    <property type="entry name" value="ELMO"/>
    <property type="match status" value="1"/>
</dbReference>
<dbReference type="OrthoDB" id="67155at2759"/>
<evidence type="ECO:0000259" key="1">
    <source>
        <dbReference type="PROSITE" id="PS51335"/>
    </source>
</evidence>
<dbReference type="PANTHER" id="PTHR12771">
    <property type="entry name" value="ENGULFMENT AND CELL MOTILITY"/>
    <property type="match status" value="1"/>
</dbReference>